<dbReference type="Pfam" id="PF19055">
    <property type="entry name" value="ABC2_membrane_7"/>
    <property type="match status" value="2"/>
</dbReference>
<keyword evidence="4" id="KW-0547">Nucleotide-binding</keyword>
<feature type="compositionally biased region" description="Polar residues" evidence="8">
    <location>
        <begin position="541"/>
        <end position="552"/>
    </location>
</feature>
<dbReference type="SMART" id="SM00382">
    <property type="entry name" value="AAA"/>
    <property type="match status" value="1"/>
</dbReference>
<evidence type="ECO:0000313" key="12">
    <source>
        <dbReference type="Proteomes" id="UP000654075"/>
    </source>
</evidence>
<dbReference type="GO" id="GO:0016020">
    <property type="term" value="C:membrane"/>
    <property type="evidence" value="ECO:0007669"/>
    <property type="project" value="UniProtKB-SubCell"/>
</dbReference>
<dbReference type="InterPro" id="IPR043926">
    <property type="entry name" value="ABCG_dom"/>
</dbReference>
<dbReference type="GO" id="GO:0016887">
    <property type="term" value="F:ATP hydrolysis activity"/>
    <property type="evidence" value="ECO:0007669"/>
    <property type="project" value="InterPro"/>
</dbReference>
<feature type="transmembrane region" description="Helical" evidence="9">
    <location>
        <begin position="1037"/>
        <end position="1059"/>
    </location>
</feature>
<feature type="region of interest" description="Disordered" evidence="8">
    <location>
        <begin position="591"/>
        <end position="638"/>
    </location>
</feature>
<dbReference type="SUPFAM" id="SSF52540">
    <property type="entry name" value="P-loop containing nucleoside triphosphate hydrolases"/>
    <property type="match status" value="1"/>
</dbReference>
<dbReference type="PROSITE" id="PS50893">
    <property type="entry name" value="ABC_TRANSPORTER_2"/>
    <property type="match status" value="1"/>
</dbReference>
<dbReference type="InterPro" id="IPR017871">
    <property type="entry name" value="ABC_transporter-like_CS"/>
</dbReference>
<evidence type="ECO:0000256" key="4">
    <source>
        <dbReference type="ARBA" id="ARBA00022741"/>
    </source>
</evidence>
<dbReference type="OrthoDB" id="443258at2759"/>
<reference evidence="11" key="1">
    <citation type="submission" date="2021-02" db="EMBL/GenBank/DDBJ databases">
        <authorList>
            <person name="Dougan E. K."/>
            <person name="Rhodes N."/>
            <person name="Thang M."/>
            <person name="Chan C."/>
        </authorList>
    </citation>
    <scope>NUCLEOTIDE SEQUENCE</scope>
</reference>
<feature type="non-terminal residue" evidence="11">
    <location>
        <position position="1246"/>
    </location>
</feature>
<organism evidence="11 12">
    <name type="scientific">Polarella glacialis</name>
    <name type="common">Dinoflagellate</name>
    <dbReference type="NCBI Taxonomy" id="89957"/>
    <lineage>
        <taxon>Eukaryota</taxon>
        <taxon>Sar</taxon>
        <taxon>Alveolata</taxon>
        <taxon>Dinophyceae</taxon>
        <taxon>Suessiales</taxon>
        <taxon>Suessiaceae</taxon>
        <taxon>Polarella</taxon>
    </lineage>
</organism>
<dbReference type="FunFam" id="3.40.50.300:FF:000367">
    <property type="entry name" value="ABC transporter G family member 24"/>
    <property type="match status" value="1"/>
</dbReference>
<evidence type="ECO:0000256" key="8">
    <source>
        <dbReference type="SAM" id="MobiDB-lite"/>
    </source>
</evidence>
<evidence type="ECO:0000256" key="9">
    <source>
        <dbReference type="SAM" id="Phobius"/>
    </source>
</evidence>
<keyword evidence="12" id="KW-1185">Reference proteome</keyword>
<keyword evidence="6 9" id="KW-1133">Transmembrane helix</keyword>
<accession>A0A813HUM8</accession>
<evidence type="ECO:0000256" key="6">
    <source>
        <dbReference type="ARBA" id="ARBA00022989"/>
    </source>
</evidence>
<dbReference type="PROSITE" id="PS00211">
    <property type="entry name" value="ABC_TRANSPORTER_1"/>
    <property type="match status" value="1"/>
</dbReference>
<protein>
    <recommendedName>
        <fullName evidence="10">ABC transporter domain-containing protein</fullName>
    </recommendedName>
</protein>
<dbReference type="Gene3D" id="3.40.50.300">
    <property type="entry name" value="P-loop containing nucleotide triphosphate hydrolases"/>
    <property type="match status" value="1"/>
</dbReference>
<feature type="transmembrane region" description="Helical" evidence="9">
    <location>
        <begin position="1112"/>
        <end position="1137"/>
    </location>
</feature>
<dbReference type="Proteomes" id="UP000654075">
    <property type="component" value="Unassembled WGS sequence"/>
</dbReference>
<evidence type="ECO:0000256" key="7">
    <source>
        <dbReference type="ARBA" id="ARBA00023136"/>
    </source>
</evidence>
<keyword evidence="3 9" id="KW-0812">Transmembrane</keyword>
<dbReference type="Pfam" id="PF00005">
    <property type="entry name" value="ABC_tran"/>
    <property type="match status" value="1"/>
</dbReference>
<comment type="subcellular location">
    <subcellularLocation>
        <location evidence="1">Membrane</location>
        <topology evidence="1">Multi-pass membrane protein</topology>
    </subcellularLocation>
</comment>
<evidence type="ECO:0000256" key="2">
    <source>
        <dbReference type="ARBA" id="ARBA00022448"/>
    </source>
</evidence>
<feature type="region of interest" description="Disordered" evidence="8">
    <location>
        <begin position="831"/>
        <end position="869"/>
    </location>
</feature>
<feature type="transmembrane region" description="Helical" evidence="9">
    <location>
        <begin position="1143"/>
        <end position="1161"/>
    </location>
</feature>
<dbReference type="GO" id="GO:0140359">
    <property type="term" value="F:ABC-type transporter activity"/>
    <property type="evidence" value="ECO:0007669"/>
    <property type="project" value="InterPro"/>
</dbReference>
<feature type="compositionally biased region" description="Polar residues" evidence="8">
    <location>
        <begin position="799"/>
        <end position="808"/>
    </location>
</feature>
<feature type="domain" description="ABC transporter" evidence="10">
    <location>
        <begin position="68"/>
        <end position="308"/>
    </location>
</feature>
<name>A0A813HUM8_POLGL</name>
<evidence type="ECO:0000259" key="10">
    <source>
        <dbReference type="PROSITE" id="PS50893"/>
    </source>
</evidence>
<dbReference type="PANTHER" id="PTHR48041:SF91">
    <property type="entry name" value="ABC TRANSPORTER G FAMILY MEMBER 28"/>
    <property type="match status" value="1"/>
</dbReference>
<keyword evidence="2" id="KW-0813">Transport</keyword>
<dbReference type="PANTHER" id="PTHR48041">
    <property type="entry name" value="ABC TRANSPORTER G FAMILY MEMBER 28"/>
    <property type="match status" value="1"/>
</dbReference>
<gene>
    <name evidence="11" type="ORF">PGLA1383_LOCUS56610</name>
</gene>
<dbReference type="AlphaFoldDB" id="A0A813HUM8"/>
<dbReference type="CDD" id="cd03213">
    <property type="entry name" value="ABCG_EPDR"/>
    <property type="match status" value="1"/>
</dbReference>
<comment type="caution">
    <text evidence="11">The sequence shown here is derived from an EMBL/GenBank/DDBJ whole genome shotgun (WGS) entry which is preliminary data.</text>
</comment>
<proteinExistence type="predicted"/>
<dbReference type="EMBL" id="CAJNNV010033088">
    <property type="protein sequence ID" value="CAE8642058.1"/>
    <property type="molecule type" value="Genomic_DNA"/>
</dbReference>
<evidence type="ECO:0000256" key="3">
    <source>
        <dbReference type="ARBA" id="ARBA00022692"/>
    </source>
</evidence>
<feature type="transmembrane region" description="Helical" evidence="9">
    <location>
        <begin position="1079"/>
        <end position="1105"/>
    </location>
</feature>
<evidence type="ECO:0000313" key="11">
    <source>
        <dbReference type="EMBL" id="CAE8642058.1"/>
    </source>
</evidence>
<keyword evidence="7 9" id="KW-0472">Membrane</keyword>
<dbReference type="InterPro" id="IPR003439">
    <property type="entry name" value="ABC_transporter-like_ATP-bd"/>
</dbReference>
<dbReference type="InterPro" id="IPR027417">
    <property type="entry name" value="P-loop_NTPase"/>
</dbReference>
<sequence length="1246" mass="136524">MMELLLVGGLYIYHIMWVKIQKQQAKNSAVMRLTEAYSLDLLRRFLPSAKVEKYRFRGLTKKAAVASVSFEDISLELPNGERILQGVSGEFRAGRMCAIMGPSGAGKTSLMNVLCGKANYGRPAGIIRFNGKEGHYDDYKTVMGFVPQEDIVHEGLTVGEQIRFSAELRNSSGADAHHRKLITEDVLNVMQLDYIQNSLVGGLEQRGISGGQRKRVSIGLELAADPTMLFLDEPTSGLDASSSLAIVHSLKRMAQLGMTSIMVVHQPRYSLYSLFDDVLLLGRGGRTVYLGPALGAKQYFQRLGFAVPESENPADWFMDLITGDVPNHKIPHFVPELLFDLWEANKHSVQRSLRARENAMMEVDEWEELMRALDEDWPLISYKKAPSAMDPGRKGVLREADLYRVLKPCIDQNGQEEEEDVKKAVRQLLSRIAGPAALVATKNEVLEFLAGLQGVVAADKNLNRLKNVVNVKQKASSRSVGGSSVVSHMTSDPGTPCSGISEKLKFTPVPNISLNAGLSGRKQPSVIPEEDSGTVALQISARSTQNCEQRSAQRVLRPEGRHGAAPSDDVLVTFDTDGDYSLLDIEAERTSQSVLPETAPLKSKSGRSLVGKSQEAQPAAGDQEPPEEEISDHEDPAWLPTAGCTDDAIILAIIISQLPPEPSPRLTLPAMPSRISGYLSQFVRGLCGLNFVRTQLSRIRCCHARFSILLDNGDCRSLGAIVSNQDGTSLKVKSIMEGRIKEWNEANPGLQVKKGDQILAANGIHGDAEAMLEECCNEAALNLSVRTREHRRSKDPSGRASQRLSSENGSERRTMTEVCWLEADSPLTLLGRVSPPPAKLPSVPSPKDLPEGQAGSVEATEVDGGGTGDQLSLLSVVQQQQQQQQQQHAGDMIPKLKLGVAPMPQGAGVTDFLGPEGASKVPALPATKSFASAGQLHRVAALPGVELRATLHAEAAEIGKLASCLLTTNCVTSTWSTASNSKAPGFFTQLRLLLHRSFIQWWRGNWHRGIFLFVIFGSSVILGLLDTFVQKEAEWQVLPYLNMHTTLALLTCVFCLNVFGSDRPVFWRERESGLSVAAFYVSKTFANMFDLLLQCFLLGSVYYIIRQPLVPFTVYFPPFLLVSFAASGVGYVISALFPVKHGPFIAAITIFVFCGLLGHPLRVETMADGGPLEFIMDIFSITRWSIAFYFKNYLDGMRADHQMAMFESDPAAMAAINGIESIYRRPKLIGEHILGMRSEVVFLMGM</sequence>
<dbReference type="InterPro" id="IPR003593">
    <property type="entry name" value="AAA+_ATPase"/>
</dbReference>
<dbReference type="GO" id="GO:0005524">
    <property type="term" value="F:ATP binding"/>
    <property type="evidence" value="ECO:0007669"/>
    <property type="project" value="UniProtKB-KW"/>
</dbReference>
<feature type="region of interest" description="Disordered" evidence="8">
    <location>
        <begin position="786"/>
        <end position="814"/>
    </location>
</feature>
<evidence type="ECO:0000256" key="5">
    <source>
        <dbReference type="ARBA" id="ARBA00022840"/>
    </source>
</evidence>
<keyword evidence="5" id="KW-0067">ATP-binding</keyword>
<dbReference type="InterPro" id="IPR050352">
    <property type="entry name" value="ABCG_transporters"/>
</dbReference>
<feature type="transmembrane region" description="Helical" evidence="9">
    <location>
        <begin position="1006"/>
        <end position="1025"/>
    </location>
</feature>
<evidence type="ECO:0000256" key="1">
    <source>
        <dbReference type="ARBA" id="ARBA00004141"/>
    </source>
</evidence>
<feature type="region of interest" description="Disordered" evidence="8">
    <location>
        <begin position="541"/>
        <end position="573"/>
    </location>
</feature>